<evidence type="ECO:0000313" key="2">
    <source>
        <dbReference type="Proteomes" id="UP000515811"/>
    </source>
</evidence>
<name>A0A7G9RMT2_9BURK</name>
<gene>
    <name evidence="1" type="ORF">H9K76_20820</name>
</gene>
<proteinExistence type="predicted"/>
<dbReference type="KEGG" id="drg:H9K76_20820"/>
<protein>
    <submittedName>
        <fullName evidence="1">Uncharacterized protein</fullName>
    </submittedName>
</protein>
<keyword evidence="2" id="KW-1185">Reference proteome</keyword>
<dbReference type="Proteomes" id="UP000515811">
    <property type="component" value="Chromosome"/>
</dbReference>
<dbReference type="EMBL" id="CP060714">
    <property type="protein sequence ID" value="QNN56907.1"/>
    <property type="molecule type" value="Genomic_DNA"/>
</dbReference>
<organism evidence="1 2">
    <name type="scientific">Diaphorobacter ruginosibacter</name>
    <dbReference type="NCBI Taxonomy" id="1715720"/>
    <lineage>
        <taxon>Bacteria</taxon>
        <taxon>Pseudomonadati</taxon>
        <taxon>Pseudomonadota</taxon>
        <taxon>Betaproteobacteria</taxon>
        <taxon>Burkholderiales</taxon>
        <taxon>Comamonadaceae</taxon>
        <taxon>Diaphorobacter</taxon>
    </lineage>
</organism>
<evidence type="ECO:0000313" key="1">
    <source>
        <dbReference type="EMBL" id="QNN56907.1"/>
    </source>
</evidence>
<accession>A0A7G9RMT2</accession>
<reference evidence="1 2" key="1">
    <citation type="submission" date="2020-08" db="EMBL/GenBank/DDBJ databases">
        <title>Genome sequence of Diaphorobacter ruginosibacter DSM 27467T.</title>
        <authorList>
            <person name="Hyun D.-W."/>
            <person name="Bae J.-W."/>
        </authorList>
    </citation>
    <scope>NUCLEOTIDE SEQUENCE [LARGE SCALE GENOMIC DNA]</scope>
    <source>
        <strain evidence="1 2">DSM 27467</strain>
    </source>
</reference>
<sequence>MVLKTPHEWSAETLLAKAQRFADKMLERPRDDWEFGFWSSLCLEMIVRAAVSKASPAFLADGKDWSNLAFALDQQSSGNKQSPKSIDISEAAARANALYPDFNREMVGFCALHFQRRNAELHSGRLAFDALGTDWLPQFYAACEPLVVAAGSSLIEIFGAEEAKTAGLMIQAHKDEAAKAVKQAIQAHRTVWENKSPEDRQGLKDLAVVSSTKAVGHRVTCPSCGCIALVQGTAAGASKTAMENDVIVTRTPMLPAHFDCKACELKVSGFSKLNACGLGSTYTSTSYEDPADYFQIEPELRPVEYEMDDDNNEP</sequence>
<dbReference type="AlphaFoldDB" id="A0A7G9RMT2"/>
<dbReference type="RefSeq" id="WP_187597173.1">
    <property type="nucleotide sequence ID" value="NZ_CP060714.1"/>
</dbReference>